<dbReference type="Gene3D" id="1.25.40.420">
    <property type="match status" value="1"/>
</dbReference>
<sequence>MSINQRPKNSRKLCEIDQTQAVIQQLDKLRRSGLLCDVTIVVNGREFPAHRAVLAASGGFFAGLFASNMQENSQNIVNLGEIDPEVTEDVLTFIYTGQIELTTENAVAILKAADFLLLETLKSPVDSFLASMCQHISANPLRSYGIALDYKSPLFKTTALDLVCADFLDVIKSNEFLEISTETIQEIFSSDDLLVNSEEEVFHALLKWVKHNPGDREPLFPTLFPLIRSLSEEFLKSVVFSEQLVFAQPKCLGHVLDCITNEPRPRDCLDREDAVSSN</sequence>
<dbReference type="Pfam" id="PF07707">
    <property type="entry name" value="BACK"/>
    <property type="match status" value="1"/>
</dbReference>
<dbReference type="InParanoid" id="A7RKJ4"/>
<gene>
    <name evidence="4" type="ORF">NEMVEDRAFT_v1g238939</name>
</gene>
<dbReference type="HOGENOM" id="CLU_004253_11_0_1"/>
<evidence type="ECO:0000313" key="5">
    <source>
        <dbReference type="Proteomes" id="UP000001593"/>
    </source>
</evidence>
<dbReference type="STRING" id="45351.A7RKJ4"/>
<evidence type="ECO:0000259" key="3">
    <source>
        <dbReference type="PROSITE" id="PS50097"/>
    </source>
</evidence>
<evidence type="ECO:0000256" key="1">
    <source>
        <dbReference type="ARBA" id="ARBA00022441"/>
    </source>
</evidence>
<dbReference type="Gene3D" id="3.30.710.10">
    <property type="entry name" value="Potassium Channel Kv1.1, Chain A"/>
    <property type="match status" value="1"/>
</dbReference>
<name>A7RKJ4_NEMVE</name>
<dbReference type="InterPro" id="IPR011705">
    <property type="entry name" value="BACK"/>
</dbReference>
<dbReference type="CDD" id="cd18186">
    <property type="entry name" value="BTB_POZ_ZBTB_KLHL-like"/>
    <property type="match status" value="1"/>
</dbReference>
<dbReference type="PhylomeDB" id="A7RKJ4"/>
<keyword evidence="5" id="KW-1185">Reference proteome</keyword>
<dbReference type="EMBL" id="DS469516">
    <property type="protein sequence ID" value="EDO47997.1"/>
    <property type="molecule type" value="Genomic_DNA"/>
</dbReference>
<keyword evidence="1" id="KW-0880">Kelch repeat</keyword>
<dbReference type="Pfam" id="PF00651">
    <property type="entry name" value="BTB"/>
    <property type="match status" value="1"/>
</dbReference>
<dbReference type="GO" id="GO:1990756">
    <property type="term" value="F:ubiquitin-like ligase-substrate adaptor activity"/>
    <property type="evidence" value="ECO:0000318"/>
    <property type="project" value="GO_Central"/>
</dbReference>
<dbReference type="OMA" id="CTFIIQG"/>
<dbReference type="SMART" id="SM00875">
    <property type="entry name" value="BACK"/>
    <property type="match status" value="1"/>
</dbReference>
<evidence type="ECO:0000313" key="4">
    <source>
        <dbReference type="EMBL" id="EDO47997.1"/>
    </source>
</evidence>
<dbReference type="PANTHER" id="PTHR24412">
    <property type="entry name" value="KELCH PROTEIN"/>
    <property type="match status" value="1"/>
</dbReference>
<keyword evidence="2" id="KW-0677">Repeat</keyword>
<dbReference type="GO" id="GO:0043161">
    <property type="term" value="P:proteasome-mediated ubiquitin-dependent protein catabolic process"/>
    <property type="evidence" value="ECO:0000318"/>
    <property type="project" value="GO_Central"/>
</dbReference>
<proteinExistence type="predicted"/>
<dbReference type="GO" id="GO:0031463">
    <property type="term" value="C:Cul3-RING ubiquitin ligase complex"/>
    <property type="evidence" value="ECO:0000318"/>
    <property type="project" value="GO_Central"/>
</dbReference>
<dbReference type="InterPro" id="IPR011333">
    <property type="entry name" value="SKP1/BTB/POZ_sf"/>
</dbReference>
<accession>A7RKJ4</accession>
<dbReference type="PANTHER" id="PTHR24412:SF451">
    <property type="entry name" value="KELCH-LIKE PROTEIN 20"/>
    <property type="match status" value="1"/>
</dbReference>
<dbReference type="SMART" id="SM00225">
    <property type="entry name" value="BTB"/>
    <property type="match status" value="1"/>
</dbReference>
<feature type="domain" description="BTB" evidence="3">
    <location>
        <begin position="36"/>
        <end position="103"/>
    </location>
</feature>
<dbReference type="eggNOG" id="KOG4441">
    <property type="taxonomic scope" value="Eukaryota"/>
</dbReference>
<reference evidence="4 5" key="1">
    <citation type="journal article" date="2007" name="Science">
        <title>Sea anemone genome reveals ancestral eumetazoan gene repertoire and genomic organization.</title>
        <authorList>
            <person name="Putnam N.H."/>
            <person name="Srivastava M."/>
            <person name="Hellsten U."/>
            <person name="Dirks B."/>
            <person name="Chapman J."/>
            <person name="Salamov A."/>
            <person name="Terry A."/>
            <person name="Shapiro H."/>
            <person name="Lindquist E."/>
            <person name="Kapitonov V.V."/>
            <person name="Jurka J."/>
            <person name="Genikhovich G."/>
            <person name="Grigoriev I.V."/>
            <person name="Lucas S.M."/>
            <person name="Steele R.E."/>
            <person name="Finnerty J.R."/>
            <person name="Technau U."/>
            <person name="Martindale M.Q."/>
            <person name="Rokhsar D.S."/>
        </authorList>
    </citation>
    <scope>NUCLEOTIDE SEQUENCE [LARGE SCALE GENOMIC DNA]</scope>
    <source>
        <strain evidence="5">CH2 X CH6</strain>
    </source>
</reference>
<dbReference type="AlphaFoldDB" id="A7RKJ4"/>
<dbReference type="InterPro" id="IPR000210">
    <property type="entry name" value="BTB/POZ_dom"/>
</dbReference>
<organism evidence="4 5">
    <name type="scientific">Nematostella vectensis</name>
    <name type="common">Starlet sea anemone</name>
    <dbReference type="NCBI Taxonomy" id="45351"/>
    <lineage>
        <taxon>Eukaryota</taxon>
        <taxon>Metazoa</taxon>
        <taxon>Cnidaria</taxon>
        <taxon>Anthozoa</taxon>
        <taxon>Hexacorallia</taxon>
        <taxon>Actiniaria</taxon>
        <taxon>Edwardsiidae</taxon>
        <taxon>Nematostella</taxon>
    </lineage>
</organism>
<dbReference type="Proteomes" id="UP000001593">
    <property type="component" value="Unassembled WGS sequence"/>
</dbReference>
<evidence type="ECO:0000256" key="2">
    <source>
        <dbReference type="ARBA" id="ARBA00022737"/>
    </source>
</evidence>
<protein>
    <recommendedName>
        <fullName evidence="3">BTB domain-containing protein</fullName>
    </recommendedName>
</protein>
<dbReference type="SUPFAM" id="SSF54695">
    <property type="entry name" value="POZ domain"/>
    <property type="match status" value="1"/>
</dbReference>
<dbReference type="PROSITE" id="PS50097">
    <property type="entry name" value="BTB"/>
    <property type="match status" value="1"/>
</dbReference>
<dbReference type="GO" id="GO:0005737">
    <property type="term" value="C:cytoplasm"/>
    <property type="evidence" value="ECO:0000318"/>
    <property type="project" value="GO_Central"/>
</dbReference>